<keyword evidence="5" id="KW-1185">Reference proteome</keyword>
<dbReference type="PANTHER" id="PTHR23308">
    <property type="entry name" value="NUCLEAR INHIBITOR OF PROTEIN PHOSPHATASE-1"/>
    <property type="match status" value="1"/>
</dbReference>
<dbReference type="Proteomes" id="UP000183567">
    <property type="component" value="Unassembled WGS sequence"/>
</dbReference>
<dbReference type="InterPro" id="IPR000253">
    <property type="entry name" value="FHA_dom"/>
</dbReference>
<dbReference type="InterPro" id="IPR050923">
    <property type="entry name" value="Cell_Proc_Reg/RNA_Proc"/>
</dbReference>
<evidence type="ECO:0000259" key="3">
    <source>
        <dbReference type="PROSITE" id="PS50006"/>
    </source>
</evidence>
<evidence type="ECO:0000313" key="4">
    <source>
        <dbReference type="EMBL" id="OJA17154.1"/>
    </source>
</evidence>
<organism evidence="4 5">
    <name type="scientific">Rhizopogon vesiculosus</name>
    <dbReference type="NCBI Taxonomy" id="180088"/>
    <lineage>
        <taxon>Eukaryota</taxon>
        <taxon>Fungi</taxon>
        <taxon>Dikarya</taxon>
        <taxon>Basidiomycota</taxon>
        <taxon>Agaricomycotina</taxon>
        <taxon>Agaricomycetes</taxon>
        <taxon>Agaricomycetidae</taxon>
        <taxon>Boletales</taxon>
        <taxon>Suillineae</taxon>
        <taxon>Rhizopogonaceae</taxon>
        <taxon>Rhizopogon</taxon>
    </lineage>
</organism>
<keyword evidence="2" id="KW-0812">Transmembrane</keyword>
<comment type="caution">
    <text evidence="4">The sequence shown here is derived from an EMBL/GenBank/DDBJ whole genome shotgun (WGS) entry which is preliminary data.</text>
</comment>
<accession>A0A1J8R5W0</accession>
<dbReference type="InterPro" id="IPR008984">
    <property type="entry name" value="SMAD_FHA_dom_sf"/>
</dbReference>
<keyword evidence="2" id="KW-1133">Transmembrane helix</keyword>
<dbReference type="SMART" id="SM00240">
    <property type="entry name" value="FHA"/>
    <property type="match status" value="1"/>
</dbReference>
<gene>
    <name evidence="4" type="ORF">AZE42_00190</name>
</gene>
<name>A0A1J8R5W0_9AGAM</name>
<feature type="region of interest" description="Disordered" evidence="1">
    <location>
        <begin position="263"/>
        <end position="400"/>
    </location>
</feature>
<dbReference type="Pfam" id="PF00498">
    <property type="entry name" value="FHA"/>
    <property type="match status" value="1"/>
</dbReference>
<feature type="transmembrane region" description="Helical" evidence="2">
    <location>
        <begin position="46"/>
        <end position="66"/>
    </location>
</feature>
<evidence type="ECO:0000256" key="1">
    <source>
        <dbReference type="SAM" id="MobiDB-lite"/>
    </source>
</evidence>
<dbReference type="STRING" id="180088.A0A1J8R5W0"/>
<evidence type="ECO:0000313" key="5">
    <source>
        <dbReference type="Proteomes" id="UP000183567"/>
    </source>
</evidence>
<reference evidence="4 5" key="1">
    <citation type="submission" date="2016-03" db="EMBL/GenBank/DDBJ databases">
        <title>Comparative genomics of the ectomycorrhizal sister species Rhizopogon vinicolor and Rhizopogon vesiculosus (Basidiomycota: Boletales) reveals a divergence of the mating type B locus.</title>
        <authorList>
            <person name="Mujic A.B."/>
            <person name="Kuo A."/>
            <person name="Tritt A."/>
            <person name="Lipzen A."/>
            <person name="Chen C."/>
            <person name="Johnson J."/>
            <person name="Sharma A."/>
            <person name="Barry K."/>
            <person name="Grigoriev I.V."/>
            <person name="Spatafora J.W."/>
        </authorList>
    </citation>
    <scope>NUCLEOTIDE SEQUENCE [LARGE SCALE GENOMIC DNA]</scope>
    <source>
        <strain evidence="4 5">AM-OR11-056</strain>
    </source>
</reference>
<dbReference type="AlphaFoldDB" id="A0A1J8R5W0"/>
<protein>
    <recommendedName>
        <fullName evidence="3">FHA domain-containing protein</fullName>
    </recommendedName>
</protein>
<dbReference type="PROSITE" id="PS50006">
    <property type="entry name" value="FHA_DOMAIN"/>
    <property type="match status" value="1"/>
</dbReference>
<feature type="compositionally biased region" description="Low complexity" evidence="1">
    <location>
        <begin position="361"/>
        <end position="375"/>
    </location>
</feature>
<sequence>MLSLQKQRGYGSQYHSSRCRYSLHNAFRWLLIICLENLPKGKWDQVVMFMFLCALFPFLHAFLGIGGEQDGIRPVNDASREPLNKSPGKNTSGVVPHRNQLLAKDIHAGDPVGDITQLAHASTASVPQDAFPDATAPVSYSEEMASTLTSAAAFEQTPGPSAPFWFQENKGAEGTPYDPFHLDFSKYPSADWEVGEVFTVSEVLATTGETQVFVFKVLSMGLQTVLTDVSQDGCSIVDDSAIPSHNLTLLFPKLCIVVLMPRDTSTSPRRGSRNQEEDHSGRRGKGNSRPDHERGYERDSGRRRRDKDDGDRHARRDDYHRRDDRRDRDRDNRTSSRERDRKDQGDYDRHSRRRSRDNLVPSRRSASPERPSSSQRPDRVRSGSRSQSRPAVDKAKPNFANSGLLAAETNAVKLTDGTSTILKYNEPPEARKPTLGWRLYVFKESEQVELLHIHRQSAYLIGRDRAVTDIFIEHPSCSKQHAVIQHRQVTEKDEFGSSKSKNKPFIIDLESTNNTHVNDEVIPTSRFYELKAGDVIKFGLSNREYVLLHDDAT</sequence>
<dbReference type="SUPFAM" id="SSF49879">
    <property type="entry name" value="SMAD/FHA domain"/>
    <property type="match status" value="1"/>
</dbReference>
<keyword evidence="2" id="KW-0472">Membrane</keyword>
<proteinExistence type="predicted"/>
<evidence type="ECO:0000256" key="2">
    <source>
        <dbReference type="SAM" id="Phobius"/>
    </source>
</evidence>
<dbReference type="EMBL" id="LVVM01002157">
    <property type="protein sequence ID" value="OJA17154.1"/>
    <property type="molecule type" value="Genomic_DNA"/>
</dbReference>
<feature type="region of interest" description="Disordered" evidence="1">
    <location>
        <begin position="73"/>
        <end position="95"/>
    </location>
</feature>
<feature type="domain" description="FHA" evidence="3">
    <location>
        <begin position="459"/>
        <end position="522"/>
    </location>
</feature>
<dbReference type="Gene3D" id="2.60.200.20">
    <property type="match status" value="1"/>
</dbReference>
<dbReference type="OrthoDB" id="444265at2759"/>
<feature type="compositionally biased region" description="Basic and acidic residues" evidence="1">
    <location>
        <begin position="288"/>
        <end position="349"/>
    </location>
</feature>